<dbReference type="Proteomes" id="UP000199392">
    <property type="component" value="Unassembled WGS sequence"/>
</dbReference>
<proteinExistence type="predicted"/>
<dbReference type="CDD" id="cd07185">
    <property type="entry name" value="OmpA_C-like"/>
    <property type="match status" value="1"/>
</dbReference>
<dbReference type="PANTHER" id="PTHR30570:SF1">
    <property type="entry name" value="PHOSPHATE-BINDING PROTEIN PSTS"/>
    <property type="match status" value="1"/>
</dbReference>
<reference evidence="6" key="1">
    <citation type="submission" date="2016-10" db="EMBL/GenBank/DDBJ databases">
        <authorList>
            <person name="Varghese N."/>
            <person name="Submissions S."/>
        </authorList>
    </citation>
    <scope>NUCLEOTIDE SEQUENCE [LARGE SCALE GENOMIC DNA]</scope>
    <source>
        <strain evidence="6">DSM 26894</strain>
    </source>
</reference>
<dbReference type="PROSITE" id="PS51123">
    <property type="entry name" value="OMPA_2"/>
    <property type="match status" value="1"/>
</dbReference>
<evidence type="ECO:0000313" key="5">
    <source>
        <dbReference type="EMBL" id="SFS72538.1"/>
    </source>
</evidence>
<feature type="chain" id="PRO_5011682469" evidence="3">
    <location>
        <begin position="30"/>
        <end position="524"/>
    </location>
</feature>
<gene>
    <name evidence="5" type="ORF">SAMN04488050_104150</name>
</gene>
<dbReference type="RefSeq" id="WP_092423567.1">
    <property type="nucleotide sequence ID" value="NZ_FNCL01000004.1"/>
</dbReference>
<accession>A0A1I6S6Z3</accession>
<name>A0A1I6S6Z3_9RHOB</name>
<keyword evidence="6" id="KW-1185">Reference proteome</keyword>
<dbReference type="InterPro" id="IPR006665">
    <property type="entry name" value="OmpA-like"/>
</dbReference>
<dbReference type="InterPro" id="IPR050811">
    <property type="entry name" value="Phosphate_ABC_transporter"/>
</dbReference>
<evidence type="ECO:0000256" key="3">
    <source>
        <dbReference type="SAM" id="SignalP"/>
    </source>
</evidence>
<dbReference type="AlphaFoldDB" id="A0A1I6S6Z3"/>
<evidence type="ECO:0000259" key="4">
    <source>
        <dbReference type="PROSITE" id="PS51123"/>
    </source>
</evidence>
<dbReference type="InterPro" id="IPR024370">
    <property type="entry name" value="PBP_domain"/>
</dbReference>
<keyword evidence="2" id="KW-0472">Membrane</keyword>
<evidence type="ECO:0000256" key="1">
    <source>
        <dbReference type="ARBA" id="ARBA00022729"/>
    </source>
</evidence>
<feature type="signal peptide" evidence="3">
    <location>
        <begin position="1"/>
        <end position="29"/>
    </location>
</feature>
<feature type="domain" description="OmpA-like" evidence="4">
    <location>
        <begin position="404"/>
        <end position="524"/>
    </location>
</feature>
<dbReference type="Pfam" id="PF00691">
    <property type="entry name" value="OmpA"/>
    <property type="match status" value="1"/>
</dbReference>
<dbReference type="EMBL" id="FOZW01000004">
    <property type="protein sequence ID" value="SFS72538.1"/>
    <property type="molecule type" value="Genomic_DNA"/>
</dbReference>
<dbReference type="PANTHER" id="PTHR30570">
    <property type="entry name" value="PERIPLASMIC PHOSPHATE BINDING COMPONENT OF PHOSPHATE ABC TRANSPORTER"/>
    <property type="match status" value="1"/>
</dbReference>
<organism evidence="5 6">
    <name type="scientific">Alloyangia pacifica</name>
    <dbReference type="NCBI Taxonomy" id="311180"/>
    <lineage>
        <taxon>Bacteria</taxon>
        <taxon>Pseudomonadati</taxon>
        <taxon>Pseudomonadota</taxon>
        <taxon>Alphaproteobacteria</taxon>
        <taxon>Rhodobacterales</taxon>
        <taxon>Roseobacteraceae</taxon>
        <taxon>Alloyangia</taxon>
    </lineage>
</organism>
<dbReference type="GO" id="GO:0016020">
    <property type="term" value="C:membrane"/>
    <property type="evidence" value="ECO:0007669"/>
    <property type="project" value="UniProtKB-UniRule"/>
</dbReference>
<dbReference type="Pfam" id="PF12849">
    <property type="entry name" value="PBP_like_2"/>
    <property type="match status" value="1"/>
</dbReference>
<evidence type="ECO:0000256" key="2">
    <source>
        <dbReference type="PROSITE-ProRule" id="PRU00473"/>
    </source>
</evidence>
<dbReference type="OrthoDB" id="9790048at2"/>
<keyword evidence="1 3" id="KW-0732">Signal</keyword>
<dbReference type="InterPro" id="IPR036737">
    <property type="entry name" value="OmpA-like_sf"/>
</dbReference>
<dbReference type="SUPFAM" id="SSF53850">
    <property type="entry name" value="Periplasmic binding protein-like II"/>
    <property type="match status" value="1"/>
</dbReference>
<protein>
    <submittedName>
        <fullName evidence="5">Phosphate ABC transporter substrate-binding protein, PhoT family (TC 3.A.1.7.1)</fullName>
    </submittedName>
</protein>
<dbReference type="SUPFAM" id="SSF103088">
    <property type="entry name" value="OmpA-like"/>
    <property type="match status" value="1"/>
</dbReference>
<dbReference type="Gene3D" id="3.40.190.10">
    <property type="entry name" value="Periplasmic binding protein-like II"/>
    <property type="match status" value="2"/>
</dbReference>
<sequence>MRQVRAAIIAALFIPGTLSGLLFPTSAQAQDVTLRSRDGGIELSGTMLGFDGEFYRIDSRYGELTVDASGVLCEGVGCPSLTDFVAELRISGAATMGELLMPALVESFAQRNGYGAERSTLAEGGTRFSLSDGDRLIGRFDIAPSSTDEGFADLLADEADIVVALREIRPAEQELARQAGLGDLTRPNRSRVLALDALLPVVAPDNPVTEVSMPQLAGILSGEVDNWQALGGPDAPIVLHLPREGSGLVQALEDQLLQPPALSLRSAETLRHQSAAALSAAVAGDQLGLGFVSAAEIGNSRPVVLTGTCGFHLRGTRQAIKTEDYPLTMPVFVYLPARRLPKLAREFLEFTRSAPAQIVIRRANFVDQTPEELPLDAQGDRLSNAIAVAEGEDGLAELKRLVATLEPMRRLTTSFRFEAGSSGLDAQSRSNVQQLARALELGEYDGRTLVFIGFSDGQGPSTDNLKIAAERAASVRDAVVAAAEASDLAGITLETDAFGEAMPMACDDTVWGRQVNRRVEVWLR</sequence>
<evidence type="ECO:0000313" key="6">
    <source>
        <dbReference type="Proteomes" id="UP000199392"/>
    </source>
</evidence>
<dbReference type="Gene3D" id="3.30.1330.60">
    <property type="entry name" value="OmpA-like domain"/>
    <property type="match status" value="1"/>
</dbReference>
<dbReference type="STRING" id="311180.SAMN04488050_104150"/>